<dbReference type="GO" id="GO:0005524">
    <property type="term" value="F:ATP binding"/>
    <property type="evidence" value="ECO:0007669"/>
    <property type="project" value="UniProtKB-KW"/>
</dbReference>
<dbReference type="InterPro" id="IPR028350">
    <property type="entry name" value="DNAC/IstB-like"/>
</dbReference>
<dbReference type="InterPro" id="IPR047661">
    <property type="entry name" value="IstB"/>
</dbReference>
<dbReference type="GO" id="GO:0006260">
    <property type="term" value="P:DNA replication"/>
    <property type="evidence" value="ECO:0007669"/>
    <property type="project" value="TreeGrafter"/>
</dbReference>
<dbReference type="SUPFAM" id="SSF52540">
    <property type="entry name" value="P-loop containing nucleoside triphosphate hydrolases"/>
    <property type="match status" value="1"/>
</dbReference>
<evidence type="ECO:0000313" key="5">
    <source>
        <dbReference type="EMBL" id="XDI35169.1"/>
    </source>
</evidence>
<dbReference type="PANTHER" id="PTHR30050:SF4">
    <property type="entry name" value="ATP-BINDING PROTEIN RV3427C IN INSERTION SEQUENCE-RELATED"/>
    <property type="match status" value="1"/>
</dbReference>
<dbReference type="PIRSF" id="PIRSF003073">
    <property type="entry name" value="DNAC_TnpB_IstB"/>
    <property type="match status" value="1"/>
</dbReference>
<evidence type="ECO:0000256" key="1">
    <source>
        <dbReference type="ARBA" id="ARBA00008059"/>
    </source>
</evidence>
<dbReference type="Pfam" id="PF01695">
    <property type="entry name" value="IstB_IS21"/>
    <property type="match status" value="1"/>
</dbReference>
<protein>
    <submittedName>
        <fullName evidence="5">IS21-like element helper ATPase IstB</fullName>
    </submittedName>
</protein>
<organism evidence="5">
    <name type="scientific">Alkalihalophilus sp. As8PL</name>
    <dbReference type="NCBI Taxonomy" id="3237103"/>
    <lineage>
        <taxon>Bacteria</taxon>
        <taxon>Bacillati</taxon>
        <taxon>Bacillota</taxon>
        <taxon>Bacilli</taxon>
        <taxon>Bacillales</taxon>
        <taxon>Bacillaceae</taxon>
        <taxon>Alkalihalophilus</taxon>
    </lineage>
</organism>
<keyword evidence="5" id="KW-0614">Plasmid</keyword>
<dbReference type="InterPro" id="IPR003593">
    <property type="entry name" value="AAA+_ATPase"/>
</dbReference>
<sequence length="242" mass="27872">MKQEKIQEYAKRLKLSWIREHFHEVDSKNPQDYLLTLFEKEIEQREERKVNLLLKAATLPNVSGKPFDWQDIQLGQGLTQQYLLDGTFIDTKENMVFYGGVGAGKTYLSTLIGLNAINKHGKRVKFYTIATLANELLDANEKGTLTKLFKRIEKLDLLILDELGYIPLHKQGAELLFQVISLCYEKRSIIITTNLQFGQWNHVFGDPILTEAVVDRLIHHSHLVLFGGDSNRMKESLALREM</sequence>
<dbReference type="InterPro" id="IPR027417">
    <property type="entry name" value="P-loop_NTPase"/>
</dbReference>
<dbReference type="NCBIfam" id="NF038214">
    <property type="entry name" value="IS21_help_AAA"/>
    <property type="match status" value="1"/>
</dbReference>
<dbReference type="RefSeq" id="WP_368502785.1">
    <property type="nucleotide sequence ID" value="NZ_CP162550.1"/>
</dbReference>
<keyword evidence="2" id="KW-0547">Nucleotide-binding</keyword>
<dbReference type="PANTHER" id="PTHR30050">
    <property type="entry name" value="CHROMOSOMAL REPLICATION INITIATOR PROTEIN DNAA"/>
    <property type="match status" value="1"/>
</dbReference>
<keyword evidence="3" id="KW-0067">ATP-binding</keyword>
<reference evidence="5" key="1">
    <citation type="submission" date="2024-07" db="EMBL/GenBank/DDBJ databases">
        <title>Identification and characteristics of an arsenic-resistant bacterial isolate, which belongs to a novel species.</title>
        <authorList>
            <person name="Juszczyk A."/>
            <person name="Kowalczyk A."/>
            <person name="Was K."/>
            <person name="Kosowicz W."/>
            <person name="Budzyn A."/>
            <person name="Latowski D."/>
        </authorList>
    </citation>
    <scope>NUCLEOTIDE SEQUENCE</scope>
    <source>
        <strain evidence="5">As8PL</strain>
        <plasmid evidence="5">unnamed</plasmid>
    </source>
</reference>
<dbReference type="AlphaFoldDB" id="A0AB39BNX9"/>
<dbReference type="Gene3D" id="3.40.50.300">
    <property type="entry name" value="P-loop containing nucleotide triphosphate hydrolases"/>
    <property type="match status" value="1"/>
</dbReference>
<accession>A0AB39BNX9</accession>
<gene>
    <name evidence="5" type="primary">istB</name>
    <name evidence="5" type="ORF">AB3N04_00160</name>
</gene>
<name>A0AB39BNX9_9BACI</name>
<dbReference type="CDD" id="cd00009">
    <property type="entry name" value="AAA"/>
    <property type="match status" value="1"/>
</dbReference>
<dbReference type="SMART" id="SM00382">
    <property type="entry name" value="AAA"/>
    <property type="match status" value="1"/>
</dbReference>
<dbReference type="EMBL" id="CP162550">
    <property type="protein sequence ID" value="XDI35169.1"/>
    <property type="molecule type" value="Genomic_DNA"/>
</dbReference>
<dbReference type="InterPro" id="IPR002611">
    <property type="entry name" value="IstB_ATP-bd"/>
</dbReference>
<feature type="domain" description="AAA+ ATPase" evidence="4">
    <location>
        <begin position="91"/>
        <end position="225"/>
    </location>
</feature>
<geneLocation type="plasmid" evidence="5">
    <name>unnamed</name>
</geneLocation>
<comment type="similarity">
    <text evidence="1">Belongs to the IS21/IS1162 putative ATP-binding protein family.</text>
</comment>
<evidence type="ECO:0000259" key="4">
    <source>
        <dbReference type="SMART" id="SM00382"/>
    </source>
</evidence>
<evidence type="ECO:0000256" key="2">
    <source>
        <dbReference type="ARBA" id="ARBA00022741"/>
    </source>
</evidence>
<evidence type="ECO:0000256" key="3">
    <source>
        <dbReference type="ARBA" id="ARBA00022840"/>
    </source>
</evidence>
<proteinExistence type="inferred from homology"/>